<keyword evidence="4" id="KW-0472">Membrane</keyword>
<feature type="compositionally biased region" description="Polar residues" evidence="3">
    <location>
        <begin position="87"/>
        <end position="104"/>
    </location>
</feature>
<evidence type="ECO:0000256" key="4">
    <source>
        <dbReference type="SAM" id="Phobius"/>
    </source>
</evidence>
<dbReference type="PRINTS" id="PR00922">
    <property type="entry name" value="DADACBPTASE3"/>
</dbReference>
<dbReference type="GO" id="GO:0004185">
    <property type="term" value="F:serine-type carboxypeptidase activity"/>
    <property type="evidence" value="ECO:0007669"/>
    <property type="project" value="InterPro"/>
</dbReference>
<keyword evidence="6" id="KW-1185">Reference proteome</keyword>
<keyword evidence="4" id="KW-0812">Transmembrane</keyword>
<feature type="compositionally biased region" description="Low complexity" evidence="3">
    <location>
        <begin position="470"/>
        <end position="491"/>
    </location>
</feature>
<dbReference type="GO" id="GO:0000270">
    <property type="term" value="P:peptidoglycan metabolic process"/>
    <property type="evidence" value="ECO:0007669"/>
    <property type="project" value="TreeGrafter"/>
</dbReference>
<dbReference type="AlphaFoldDB" id="A0A8J3KT51"/>
<name>A0A8J3KT51_9ACTN</name>
<feature type="compositionally biased region" description="Low complexity" evidence="3">
    <location>
        <begin position="155"/>
        <end position="174"/>
    </location>
</feature>
<dbReference type="InterPro" id="IPR012338">
    <property type="entry name" value="Beta-lactam/transpept-like"/>
</dbReference>
<evidence type="ECO:0000256" key="1">
    <source>
        <dbReference type="ARBA" id="ARBA00006096"/>
    </source>
</evidence>
<dbReference type="Proteomes" id="UP000659904">
    <property type="component" value="Unassembled WGS sequence"/>
</dbReference>
<keyword evidence="4" id="KW-1133">Transmembrane helix</keyword>
<comment type="similarity">
    <text evidence="1">Belongs to the peptidase S13 family.</text>
</comment>
<evidence type="ECO:0000313" key="6">
    <source>
        <dbReference type="Proteomes" id="UP000659904"/>
    </source>
</evidence>
<dbReference type="PANTHER" id="PTHR30023">
    <property type="entry name" value="D-ALANYL-D-ALANINE CARBOXYPEPTIDASE"/>
    <property type="match status" value="1"/>
</dbReference>
<feature type="compositionally biased region" description="Polar residues" evidence="3">
    <location>
        <begin position="112"/>
        <end position="138"/>
    </location>
</feature>
<feature type="region of interest" description="Disordered" evidence="3">
    <location>
        <begin position="470"/>
        <end position="501"/>
    </location>
</feature>
<gene>
    <name evidence="5" type="ORF">Cci01nite_65880</name>
</gene>
<evidence type="ECO:0000256" key="2">
    <source>
        <dbReference type="ARBA" id="ARBA00022801"/>
    </source>
</evidence>
<dbReference type="Gene3D" id="3.40.710.10">
    <property type="entry name" value="DD-peptidase/beta-lactamase superfamily"/>
    <property type="match status" value="2"/>
</dbReference>
<organism evidence="5 6">
    <name type="scientific">Catellatospora citrea</name>
    <dbReference type="NCBI Taxonomy" id="53366"/>
    <lineage>
        <taxon>Bacteria</taxon>
        <taxon>Bacillati</taxon>
        <taxon>Actinomycetota</taxon>
        <taxon>Actinomycetes</taxon>
        <taxon>Micromonosporales</taxon>
        <taxon>Micromonosporaceae</taxon>
        <taxon>Catellatospora</taxon>
    </lineage>
</organism>
<protein>
    <recommendedName>
        <fullName evidence="7">D-alanyl-D-alanine carboxypeptidase/D-alanyl-D-alanine-endopeptidase (Penicillin-binding protein 4)</fullName>
    </recommendedName>
</protein>
<feature type="region of interest" description="Disordered" evidence="3">
    <location>
        <begin position="1"/>
        <end position="204"/>
    </location>
</feature>
<evidence type="ECO:0000256" key="3">
    <source>
        <dbReference type="SAM" id="MobiDB-lite"/>
    </source>
</evidence>
<dbReference type="NCBIfam" id="TIGR00666">
    <property type="entry name" value="PBP4"/>
    <property type="match status" value="1"/>
</dbReference>
<reference evidence="5 6" key="1">
    <citation type="submission" date="2021-01" db="EMBL/GenBank/DDBJ databases">
        <title>Whole genome shotgun sequence of Catellatospora citrea NBRC 14495.</title>
        <authorList>
            <person name="Komaki H."/>
            <person name="Tamura T."/>
        </authorList>
    </citation>
    <scope>NUCLEOTIDE SEQUENCE [LARGE SCALE GENOMIC DNA]</scope>
    <source>
        <strain evidence="5 6">NBRC 14495</strain>
    </source>
</reference>
<comment type="caution">
    <text evidence="5">The sequence shown here is derived from an EMBL/GenBank/DDBJ whole genome shotgun (WGS) entry which is preliminary data.</text>
</comment>
<dbReference type="GO" id="GO:0006508">
    <property type="term" value="P:proteolysis"/>
    <property type="evidence" value="ECO:0007669"/>
    <property type="project" value="InterPro"/>
</dbReference>
<dbReference type="SUPFAM" id="SSF56601">
    <property type="entry name" value="beta-lactamase/transpeptidase-like"/>
    <property type="match status" value="1"/>
</dbReference>
<feature type="transmembrane region" description="Helical" evidence="4">
    <location>
        <begin position="208"/>
        <end position="230"/>
    </location>
</feature>
<dbReference type="EMBL" id="BONH01000040">
    <property type="protein sequence ID" value="GIG01495.1"/>
    <property type="molecule type" value="Genomic_DNA"/>
</dbReference>
<evidence type="ECO:0000313" key="5">
    <source>
        <dbReference type="EMBL" id="GIG01495.1"/>
    </source>
</evidence>
<dbReference type="Pfam" id="PF02113">
    <property type="entry name" value="Peptidase_S13"/>
    <property type="match status" value="2"/>
</dbReference>
<accession>A0A8J3KT51</accession>
<proteinExistence type="inferred from homology"/>
<sequence length="683" mass="68857">MGRQGSHYGAEPADAAGSPSGPPGEWVWNGQEWVWQLHSGYPQGQDQGRGGYPPTYPQDTAPRPGAYPQDVHSSPQDRRPHGGNPQAYGSPSGPQVYGTPQGQPSPGYGSAQIPQGQYGSAQAPQGQYGSAQVPQGQPSPGHGAAQVPQGQYGSAQVPQGAAAAAGFGAPPVGQSAQPRPAEYGRPAGQGEPSPAGAKAGKPRKRRKGVLVTVLALVVALGAGLGGVAVFKPDLMSNLLAAPDWQSPSAAPPAEPAAAPVLAALTGAPVPDAALLKQALDPLIEGSPLGDNVSASVVDISTGEVLYERTPTKMITPASNTKLVTAAAVLSTRGPDYRITTRVVAGPNPGEVVLIGAGDATLGVTAKKFYEGAAQLDDLAAQVKKAMGTTPITKVITDGGLFTGPVTSPDWPSDTLSEGTVSRITALMINGTRSNLKQQVMPFTWYSDPERAAGDAFAKLLGLTASAKGAAPEGAATGSAAPSPQGSTAAAGPPAPGTELGSVRSAPLLRQVEQMLTESDNTLAEALARQVALAKGQPASFAGAAAAMEQVVTELGLDAAQSDLLDGSGMSPKNKISPQVLTALLVKAAGGTDSHLSDFFNGLPVAGWSGTMGARFAKSKAGFGVVRAKSGTLNGVNALSGVVQTADGRLLAFAVLADGVPVDRDTAQNALDRIAAAIAVCGCR</sequence>
<dbReference type="InterPro" id="IPR000667">
    <property type="entry name" value="Peptidase_S13"/>
</dbReference>
<feature type="compositionally biased region" description="Low complexity" evidence="3">
    <location>
        <begin position="9"/>
        <end position="25"/>
    </location>
</feature>
<evidence type="ECO:0008006" key="7">
    <source>
        <dbReference type="Google" id="ProtNLM"/>
    </source>
</evidence>
<dbReference type="PANTHER" id="PTHR30023:SF0">
    <property type="entry name" value="PENICILLIN-SENSITIVE CARBOXYPEPTIDASE A"/>
    <property type="match status" value="1"/>
</dbReference>
<keyword evidence="2" id="KW-0378">Hydrolase</keyword>